<keyword evidence="2" id="KW-1185">Reference proteome</keyword>
<evidence type="ECO:0008006" key="3">
    <source>
        <dbReference type="Google" id="ProtNLM"/>
    </source>
</evidence>
<name>A0ABW1ZV21_9DEIO</name>
<gene>
    <name evidence="1" type="ORF">ACFP90_27715</name>
</gene>
<dbReference type="Proteomes" id="UP001596317">
    <property type="component" value="Unassembled WGS sequence"/>
</dbReference>
<evidence type="ECO:0000313" key="2">
    <source>
        <dbReference type="Proteomes" id="UP001596317"/>
    </source>
</evidence>
<comment type="caution">
    <text evidence="1">The sequence shown here is derived from an EMBL/GenBank/DDBJ whole genome shotgun (WGS) entry which is preliminary data.</text>
</comment>
<reference evidence="2" key="1">
    <citation type="journal article" date="2019" name="Int. J. Syst. Evol. Microbiol.">
        <title>The Global Catalogue of Microorganisms (GCM) 10K type strain sequencing project: providing services to taxonomists for standard genome sequencing and annotation.</title>
        <authorList>
            <consortium name="The Broad Institute Genomics Platform"/>
            <consortium name="The Broad Institute Genome Sequencing Center for Infectious Disease"/>
            <person name="Wu L."/>
            <person name="Ma J."/>
        </authorList>
    </citation>
    <scope>NUCLEOTIDE SEQUENCE [LARGE SCALE GENOMIC DNA]</scope>
    <source>
        <strain evidence="2">CCUG 63830</strain>
    </source>
</reference>
<accession>A0ABW1ZV21</accession>
<sequence>MKSNSDKFFPGFQVPALIAPTQEHVDKYTNPEFNYGAYLRDLRERGPREGGVTQLENIITQCIEGEFTEALAALQAYPSKALTETQRVAYFRLMGGLFATLGDDEQARACIAQALTLSQALTSSPHRGKDHADASSGIARGQVQALRKFLRRDLSMQLEMLDPFDDGQFHRYEAARKIDAPPFLGYQEYARAIAGSYMVDEEYRAVLRSETSRYHRSGLPSEIAWANLAMWMAYTCGDSRRGHFVRALYARWAVVHGRRIENHQLVAEGVKELIRCRVTDLKELFDQVGHLVHARIDVNAYFQNFRPLKPDSRTAEPMWRILNAMVTTMVGYADEASLTALRQLYRDGLQRFMAGQAGLAAGTSFSATYFIEAFRELEPQLPDLELLLPWLEERAYGPGHFQNLWLLFDAFDWKNQPEAAPLAARAVHLLKTLYPKGESDAYATLLSNLSDGLPPDERQELDRWVVDHLPPNDVVLYLANGHAVEAGSAVFKRLHDFLEPHLAELRAMDEEGPVSFGGPIVPSYVSSVFHNYQGVNANEARLAIIEDYLDALRNPQIHARHKLDAYRYLAEALRVSPPEVRGAVRGLVGDRSPMQELSRGGGQRFFSSIEQPLDAQMALLLFRAVVGLSPSQDDLRLLTQALSSAAAFTRKLAVEATTTALREAAPPDDLKLALASQLYARTFDDNAGVRERAVTGLIYSGLIGVPTWQMATVDRAATLIQQDQPYVGARILRAVAEEATRLTEISGLERLLSVGQVNAHQAVREAAQGAATALQASKA</sequence>
<evidence type="ECO:0000313" key="1">
    <source>
        <dbReference type="EMBL" id="MFC6663784.1"/>
    </source>
</evidence>
<organism evidence="1 2">
    <name type="scientific">Deinococcus multiflagellatus</name>
    <dbReference type="NCBI Taxonomy" id="1656887"/>
    <lineage>
        <taxon>Bacteria</taxon>
        <taxon>Thermotogati</taxon>
        <taxon>Deinococcota</taxon>
        <taxon>Deinococci</taxon>
        <taxon>Deinococcales</taxon>
        <taxon>Deinococcaceae</taxon>
        <taxon>Deinococcus</taxon>
    </lineage>
</organism>
<dbReference type="EMBL" id="JBHSWB010000004">
    <property type="protein sequence ID" value="MFC6663784.1"/>
    <property type="molecule type" value="Genomic_DNA"/>
</dbReference>
<proteinExistence type="predicted"/>
<dbReference type="RefSeq" id="WP_224609979.1">
    <property type="nucleotide sequence ID" value="NZ_JAIQXV010000012.1"/>
</dbReference>
<protein>
    <recommendedName>
        <fullName evidence="3">HEAT repeat domain-containing protein</fullName>
    </recommendedName>
</protein>